<dbReference type="EnsemblBacteria" id="CAL44368">
    <property type="protein sequence ID" value="CAL44368"/>
    <property type="gene ID" value="FP2313"/>
</dbReference>
<keyword evidence="1" id="KW-0472">Membrane</keyword>
<organism evidence="2 3">
    <name type="scientific">Flavobacterium psychrophilum (strain ATCC 49511 / DSM 21280 / CIP 103535 / JIP02/86)</name>
    <dbReference type="NCBI Taxonomy" id="402612"/>
    <lineage>
        <taxon>Bacteria</taxon>
        <taxon>Pseudomonadati</taxon>
        <taxon>Bacteroidota</taxon>
        <taxon>Flavobacteriia</taxon>
        <taxon>Flavobacteriales</taxon>
        <taxon>Flavobacteriaceae</taxon>
        <taxon>Flavobacterium</taxon>
    </lineage>
</organism>
<accession>A6H1Z4</accession>
<dbReference type="RefSeq" id="WP_011964402.1">
    <property type="nucleotide sequence ID" value="NC_009613.3"/>
</dbReference>
<dbReference type="Proteomes" id="UP000006394">
    <property type="component" value="Chromosome"/>
</dbReference>
<evidence type="ECO:0000313" key="3">
    <source>
        <dbReference type="Proteomes" id="UP000006394"/>
    </source>
</evidence>
<dbReference type="GeneID" id="66553419"/>
<dbReference type="KEGG" id="fps:FP2313"/>
<feature type="transmembrane region" description="Helical" evidence="1">
    <location>
        <begin position="7"/>
        <end position="26"/>
    </location>
</feature>
<name>A6H1Z4_FLAPJ</name>
<protein>
    <submittedName>
        <fullName evidence="2">Uncharacterized protein</fullName>
    </submittedName>
</protein>
<keyword evidence="1" id="KW-1133">Transmembrane helix</keyword>
<keyword evidence="3" id="KW-1185">Reference proteome</keyword>
<dbReference type="EMBL" id="AM398681">
    <property type="protein sequence ID" value="CAL44368.1"/>
    <property type="molecule type" value="Genomic_DNA"/>
</dbReference>
<proteinExistence type="predicted"/>
<dbReference type="eggNOG" id="ENOG5032WUB">
    <property type="taxonomic scope" value="Bacteria"/>
</dbReference>
<evidence type="ECO:0000256" key="1">
    <source>
        <dbReference type="SAM" id="Phobius"/>
    </source>
</evidence>
<dbReference type="PATRIC" id="fig|402612.5.peg.2365"/>
<sequence>MKNKKTIYILLPIVLLIWGAVMYQFFSFSTSEELQTTTSNEFVLKPIEIKERDTVAINVKYRDPFLGKMYAEKGNGTVAKKKGTNLKKAPKIVEPIVWPAIVYKGIVSDTKEKNKVFMLIINGQTFLMRKGETENEIFLKEGDRESVYVKYKGNLNLILLQE</sequence>
<dbReference type="OrthoDB" id="676730at2"/>
<gene>
    <name evidence="2" type="ordered locus">FP2313</name>
</gene>
<keyword evidence="1" id="KW-0812">Transmembrane</keyword>
<dbReference type="STRING" id="402612.FP2313"/>
<evidence type="ECO:0000313" key="2">
    <source>
        <dbReference type="EMBL" id="CAL44368.1"/>
    </source>
</evidence>
<dbReference type="AlphaFoldDB" id="A6H1Z4"/>
<dbReference type="HOGENOM" id="CLU_1684265_0_0_10"/>
<reference evidence="2 3" key="1">
    <citation type="journal article" date="2007" name="Nat. Biotechnol.">
        <title>Complete genome sequence of the fish pathogen Flavobacterium psychrophilum.</title>
        <authorList>
            <person name="Duchaud E."/>
            <person name="Boussaha M."/>
            <person name="Loux V."/>
            <person name="Bernardet J.F."/>
            <person name="Michel C."/>
            <person name="Kerouault B."/>
            <person name="Mondot S."/>
            <person name="Nicolas P."/>
            <person name="Bossy R."/>
            <person name="Caron C."/>
            <person name="Bessieres P."/>
            <person name="Gibrat J.F."/>
            <person name="Claverol S."/>
            <person name="Dumetz F."/>
            <person name="Le Henaff M."/>
            <person name="Benmansour A."/>
        </authorList>
    </citation>
    <scope>NUCLEOTIDE SEQUENCE [LARGE SCALE GENOMIC DNA]</scope>
    <source>
        <strain evidence="3">ATCC 49511 / DSM 21280 / CIP 103535 / JIP02/86</strain>
    </source>
</reference>